<dbReference type="Gramene" id="TVU16661">
    <property type="protein sequence ID" value="TVU16661"/>
    <property type="gene ID" value="EJB05_40236"/>
</dbReference>
<gene>
    <name evidence="1" type="ORF">EJB05_40236</name>
</gene>
<organism evidence="1 2">
    <name type="scientific">Eragrostis curvula</name>
    <name type="common">weeping love grass</name>
    <dbReference type="NCBI Taxonomy" id="38414"/>
    <lineage>
        <taxon>Eukaryota</taxon>
        <taxon>Viridiplantae</taxon>
        <taxon>Streptophyta</taxon>
        <taxon>Embryophyta</taxon>
        <taxon>Tracheophyta</taxon>
        <taxon>Spermatophyta</taxon>
        <taxon>Magnoliopsida</taxon>
        <taxon>Liliopsida</taxon>
        <taxon>Poales</taxon>
        <taxon>Poaceae</taxon>
        <taxon>PACMAD clade</taxon>
        <taxon>Chloridoideae</taxon>
        <taxon>Eragrostideae</taxon>
        <taxon>Eragrostidinae</taxon>
        <taxon>Eragrostis</taxon>
    </lineage>
</organism>
<dbReference type="PANTHER" id="PTHR33883">
    <property type="entry name" value="WPP DOMAIN-ASSOCIATED PROTEIN"/>
    <property type="match status" value="1"/>
</dbReference>
<evidence type="ECO:0000313" key="1">
    <source>
        <dbReference type="EMBL" id="TVU16661.1"/>
    </source>
</evidence>
<reference evidence="1 2" key="1">
    <citation type="journal article" date="2019" name="Sci. Rep.">
        <title>A high-quality genome of Eragrostis curvula grass provides insights into Poaceae evolution and supports new strategies to enhance forage quality.</title>
        <authorList>
            <person name="Carballo J."/>
            <person name="Santos B.A.C.M."/>
            <person name="Zappacosta D."/>
            <person name="Garbus I."/>
            <person name="Selva J.P."/>
            <person name="Gallo C.A."/>
            <person name="Diaz A."/>
            <person name="Albertini E."/>
            <person name="Caccamo M."/>
            <person name="Echenique V."/>
        </authorList>
    </citation>
    <scope>NUCLEOTIDE SEQUENCE [LARGE SCALE GENOMIC DNA]</scope>
    <source>
        <strain evidence="2">cv. Victoria</strain>
        <tissue evidence="1">Leaf</tissue>
    </source>
</reference>
<feature type="non-terminal residue" evidence="1">
    <location>
        <position position="1"/>
    </location>
</feature>
<dbReference type="AlphaFoldDB" id="A0A5J9U0Z2"/>
<dbReference type="PANTHER" id="PTHR33883:SF7">
    <property type="entry name" value="OS04G0521600 PROTEIN"/>
    <property type="match status" value="1"/>
</dbReference>
<name>A0A5J9U0Z2_9POAL</name>
<keyword evidence="2" id="KW-1185">Reference proteome</keyword>
<evidence type="ECO:0000313" key="2">
    <source>
        <dbReference type="Proteomes" id="UP000324897"/>
    </source>
</evidence>
<proteinExistence type="predicted"/>
<sequence length="181" mass="19638">MDAEAVLAVADQKDRVYDGTPAASADRGRDIAEEGGAGAAFGERKLSVARQMARMVARMEELAALMHKDSGEAPSTLIAGLREASNEGDAVKGLPGATRLLKEMVADAGAVRDSVASLFADYQKAEAEVDVLGDEVEFLVRLLRMTYRALDHYSPVLQHYRGLKEMLCLLGEELPKWNYVP</sequence>
<dbReference type="OrthoDB" id="1868826at2759"/>
<dbReference type="EMBL" id="RWGY01000031">
    <property type="protein sequence ID" value="TVU16661.1"/>
    <property type="molecule type" value="Genomic_DNA"/>
</dbReference>
<comment type="caution">
    <text evidence="1">The sequence shown here is derived from an EMBL/GenBank/DDBJ whole genome shotgun (WGS) entry which is preliminary data.</text>
</comment>
<accession>A0A5J9U0Z2</accession>
<dbReference type="Proteomes" id="UP000324897">
    <property type="component" value="Unassembled WGS sequence"/>
</dbReference>
<protein>
    <submittedName>
        <fullName evidence="1">Uncharacterized protein</fullName>
    </submittedName>
</protein>
<dbReference type="InterPro" id="IPR037490">
    <property type="entry name" value="WAP"/>
</dbReference>